<organism evidence="1">
    <name type="scientific">marine sediment metagenome</name>
    <dbReference type="NCBI Taxonomy" id="412755"/>
    <lineage>
        <taxon>unclassified sequences</taxon>
        <taxon>metagenomes</taxon>
        <taxon>ecological metagenomes</taxon>
    </lineage>
</organism>
<evidence type="ECO:0008006" key="2">
    <source>
        <dbReference type="Google" id="ProtNLM"/>
    </source>
</evidence>
<reference evidence="1" key="1">
    <citation type="journal article" date="2015" name="Nature">
        <title>Complex archaea that bridge the gap between prokaryotes and eukaryotes.</title>
        <authorList>
            <person name="Spang A."/>
            <person name="Saw J.H."/>
            <person name="Jorgensen S.L."/>
            <person name="Zaremba-Niedzwiedzka K."/>
            <person name="Martijn J."/>
            <person name="Lind A.E."/>
            <person name="van Eijk R."/>
            <person name="Schleper C."/>
            <person name="Guy L."/>
            <person name="Ettema T.J."/>
        </authorList>
    </citation>
    <scope>NUCLEOTIDE SEQUENCE</scope>
</reference>
<comment type="caution">
    <text evidence="1">The sequence shown here is derived from an EMBL/GenBank/DDBJ whole genome shotgun (WGS) entry which is preliminary data.</text>
</comment>
<dbReference type="SUPFAM" id="SSF53098">
    <property type="entry name" value="Ribonuclease H-like"/>
    <property type="match status" value="1"/>
</dbReference>
<evidence type="ECO:0000313" key="1">
    <source>
        <dbReference type="EMBL" id="KKM68309.1"/>
    </source>
</evidence>
<dbReference type="EMBL" id="LAZR01010192">
    <property type="protein sequence ID" value="KKM68309.1"/>
    <property type="molecule type" value="Genomic_DNA"/>
</dbReference>
<dbReference type="InterPro" id="IPR012337">
    <property type="entry name" value="RNaseH-like_sf"/>
</dbReference>
<sequence>MKIPIEKIEKVTGYKVKKNFISIGLDWATRAGISYIQTNNKEVIVNYIFVEFKGNEPKEKRKLMVKSLENIVGSNINLAVIEDVFIGYSRGGSLELAKYHAFAISESIRKNVEYETVLATTCRSKLGIKTTKKAGYGKGKSKLAVGDWLRNNFQIDLDDDDASDAIILALIGILVGMDYRSEEEIKKDKKK</sequence>
<protein>
    <recommendedName>
        <fullName evidence="2">Holliday junction resolvase RuvC</fullName>
    </recommendedName>
</protein>
<accession>A0A0F9JET4</accession>
<proteinExistence type="predicted"/>
<dbReference type="GO" id="GO:0003676">
    <property type="term" value="F:nucleic acid binding"/>
    <property type="evidence" value="ECO:0007669"/>
    <property type="project" value="InterPro"/>
</dbReference>
<dbReference type="AlphaFoldDB" id="A0A0F9JET4"/>
<dbReference type="InterPro" id="IPR036397">
    <property type="entry name" value="RNaseH_sf"/>
</dbReference>
<name>A0A0F9JET4_9ZZZZ</name>
<gene>
    <name evidence="1" type="ORF">LCGC14_1462200</name>
</gene>
<dbReference type="Gene3D" id="3.30.420.10">
    <property type="entry name" value="Ribonuclease H-like superfamily/Ribonuclease H"/>
    <property type="match status" value="1"/>
</dbReference>